<proteinExistence type="predicted"/>
<evidence type="ECO:0000313" key="4">
    <source>
        <dbReference type="Proteomes" id="UP001597090"/>
    </source>
</evidence>
<dbReference type="PANTHER" id="PTHR43135:SF3">
    <property type="entry name" value="ALPHA-D-RIBOSE 1-METHYLPHOSPHONATE 5-TRIPHOSPHATE DIPHOSPHATASE"/>
    <property type="match status" value="1"/>
</dbReference>
<feature type="domain" description="Amidohydrolase-related" evidence="2">
    <location>
        <begin position="78"/>
        <end position="426"/>
    </location>
</feature>
<evidence type="ECO:0000313" key="3">
    <source>
        <dbReference type="EMBL" id="MFD0739537.1"/>
    </source>
</evidence>
<name>A0ABW2YMZ6_9GAMM</name>
<sequence length="450" mass="47441">MHPTARLAGVALAALSPLSLFAAEPLALQCGQLFDARSGKLLDARTVVVRDGKVAEVLAGRADVPGVQAIDLSGHTCSPGWTDLHVHLGDQSSPKSYEEDFRLDDVDFAFRAVGYARKTLMAGFTSVRDLGGEVSPHLRDAINQGLVDGPRIWAAGKSIATTGGHADPSNGYNSTLSHLIGPPGPTEGVINSVDDARQAVRQRYKDGSDVIKITATAGVLSYAKSGDAPQFTVDEVKAIVDTARDYGYRVAAHAHGAEGMKRAVLGGVTSIEHGTYMTDEVMALMKQKGTWYVPTIHAGRFVAEKAKLDDYFPEVVRPKAARIGALIQDTAARAYKAGVKIAFGTDMGVGPHGDNAREFLYMVEAGIPAATALQAATIRAAEVLGVDDQGVVEAGKRADIVAMPGNPLADITVVTRVDFVMKDGKVYKRPDGVRLDGMQADAEAQAGAAP</sequence>
<dbReference type="Proteomes" id="UP001597090">
    <property type="component" value="Unassembled WGS sequence"/>
</dbReference>
<feature type="chain" id="PRO_5046322060" evidence="1">
    <location>
        <begin position="23"/>
        <end position="450"/>
    </location>
</feature>
<comment type="caution">
    <text evidence="3">The sequence shown here is derived from an EMBL/GenBank/DDBJ whole genome shotgun (WGS) entry which is preliminary data.</text>
</comment>
<gene>
    <name evidence="3" type="ORF">ACFQZQ_09630</name>
</gene>
<dbReference type="Pfam" id="PF01979">
    <property type="entry name" value="Amidohydro_1"/>
    <property type="match status" value="1"/>
</dbReference>
<protein>
    <submittedName>
        <fullName evidence="3">Amidohydrolase family protein</fullName>
    </submittedName>
</protein>
<keyword evidence="1" id="KW-0732">Signal</keyword>
<organism evidence="3 4">
    <name type="scientific">Lysobacter koreensis</name>
    <dbReference type="NCBI Taxonomy" id="266122"/>
    <lineage>
        <taxon>Bacteria</taxon>
        <taxon>Pseudomonadati</taxon>
        <taxon>Pseudomonadota</taxon>
        <taxon>Gammaproteobacteria</taxon>
        <taxon>Lysobacterales</taxon>
        <taxon>Lysobacteraceae</taxon>
        <taxon>Lysobacter</taxon>
    </lineage>
</organism>
<dbReference type="SUPFAM" id="SSF51556">
    <property type="entry name" value="Metallo-dependent hydrolases"/>
    <property type="match status" value="1"/>
</dbReference>
<dbReference type="InterPro" id="IPR006680">
    <property type="entry name" value="Amidohydro-rel"/>
</dbReference>
<accession>A0ABW2YMZ6</accession>
<dbReference type="SUPFAM" id="SSF51338">
    <property type="entry name" value="Composite domain of metallo-dependent hydrolases"/>
    <property type="match status" value="1"/>
</dbReference>
<dbReference type="InterPro" id="IPR011059">
    <property type="entry name" value="Metal-dep_hydrolase_composite"/>
</dbReference>
<dbReference type="RefSeq" id="WP_386812528.1">
    <property type="nucleotide sequence ID" value="NZ_JBHTIH010000003.1"/>
</dbReference>
<dbReference type="CDD" id="cd01299">
    <property type="entry name" value="Met_dep_hydrolase_A"/>
    <property type="match status" value="1"/>
</dbReference>
<feature type="signal peptide" evidence="1">
    <location>
        <begin position="1"/>
        <end position="22"/>
    </location>
</feature>
<dbReference type="PANTHER" id="PTHR43135">
    <property type="entry name" value="ALPHA-D-RIBOSE 1-METHYLPHOSPHONATE 5-TRIPHOSPHATE DIPHOSPHATASE"/>
    <property type="match status" value="1"/>
</dbReference>
<dbReference type="InterPro" id="IPR057744">
    <property type="entry name" value="OTAase-like"/>
</dbReference>
<dbReference type="EMBL" id="JBHTIH010000003">
    <property type="protein sequence ID" value="MFD0739537.1"/>
    <property type="molecule type" value="Genomic_DNA"/>
</dbReference>
<reference evidence="4" key="1">
    <citation type="journal article" date="2019" name="Int. J. Syst. Evol. Microbiol.">
        <title>The Global Catalogue of Microorganisms (GCM) 10K type strain sequencing project: providing services to taxonomists for standard genome sequencing and annotation.</title>
        <authorList>
            <consortium name="The Broad Institute Genomics Platform"/>
            <consortium name="The Broad Institute Genome Sequencing Center for Infectious Disease"/>
            <person name="Wu L."/>
            <person name="Ma J."/>
        </authorList>
    </citation>
    <scope>NUCLEOTIDE SEQUENCE [LARGE SCALE GENOMIC DNA]</scope>
    <source>
        <strain evidence="4">CCUG 55491</strain>
    </source>
</reference>
<dbReference type="InterPro" id="IPR051781">
    <property type="entry name" value="Metallo-dep_Hydrolase"/>
</dbReference>
<dbReference type="Gene3D" id="3.20.20.140">
    <property type="entry name" value="Metal-dependent hydrolases"/>
    <property type="match status" value="1"/>
</dbReference>
<dbReference type="Gene3D" id="2.30.40.10">
    <property type="entry name" value="Urease, subunit C, domain 1"/>
    <property type="match status" value="1"/>
</dbReference>
<keyword evidence="4" id="KW-1185">Reference proteome</keyword>
<dbReference type="InterPro" id="IPR032466">
    <property type="entry name" value="Metal_Hydrolase"/>
</dbReference>
<evidence type="ECO:0000256" key="1">
    <source>
        <dbReference type="SAM" id="SignalP"/>
    </source>
</evidence>
<evidence type="ECO:0000259" key="2">
    <source>
        <dbReference type="Pfam" id="PF01979"/>
    </source>
</evidence>